<keyword evidence="2" id="KW-1185">Reference proteome</keyword>
<organism evidence="1 2">
    <name type="scientific">Anncaliia algerae PRA339</name>
    <dbReference type="NCBI Taxonomy" id="1288291"/>
    <lineage>
        <taxon>Eukaryota</taxon>
        <taxon>Fungi</taxon>
        <taxon>Fungi incertae sedis</taxon>
        <taxon>Microsporidia</taxon>
        <taxon>Tubulinosematoidea</taxon>
        <taxon>Tubulinosematidae</taxon>
        <taxon>Anncaliia</taxon>
    </lineage>
</organism>
<gene>
    <name evidence="1" type="ORF">H312_00149</name>
</gene>
<dbReference type="Proteomes" id="UP000030655">
    <property type="component" value="Unassembled WGS sequence"/>
</dbReference>
<dbReference type="EMBL" id="KK365130">
    <property type="protein sequence ID" value="KCZ82491.1"/>
    <property type="molecule type" value="Genomic_DNA"/>
</dbReference>
<dbReference type="VEuPathDB" id="MicrosporidiaDB:H312_00149"/>
<evidence type="ECO:0000313" key="1">
    <source>
        <dbReference type="EMBL" id="KCZ82491.1"/>
    </source>
</evidence>
<feature type="non-terminal residue" evidence="1">
    <location>
        <position position="264"/>
    </location>
</feature>
<protein>
    <recommendedName>
        <fullName evidence="3">Bacterial surface antigen (D15) domain-containing protein</fullName>
    </recommendedName>
</protein>
<proteinExistence type="predicted"/>
<evidence type="ECO:0008006" key="3">
    <source>
        <dbReference type="Google" id="ProtNLM"/>
    </source>
</evidence>
<name>A0A059F687_9MICR</name>
<dbReference type="AlphaFoldDB" id="A0A059F687"/>
<dbReference type="OrthoDB" id="2189193at2759"/>
<accession>A0A059F687</accession>
<reference evidence="2" key="1">
    <citation type="submission" date="2013-02" db="EMBL/GenBank/DDBJ databases">
        <authorList>
            <consortium name="The Broad Institute Genome Sequencing Platform"/>
            <person name="Cuomo C."/>
            <person name="Becnel J."/>
            <person name="Sanscrainte N."/>
            <person name="Walker B."/>
            <person name="Young S.K."/>
            <person name="Zeng Q."/>
            <person name="Gargeya S."/>
            <person name="Fitzgerald M."/>
            <person name="Haas B."/>
            <person name="Abouelleil A."/>
            <person name="Alvarado L."/>
            <person name="Arachchi H.M."/>
            <person name="Berlin A.M."/>
            <person name="Chapman S.B."/>
            <person name="Dewar J."/>
            <person name="Goldberg J."/>
            <person name="Griggs A."/>
            <person name="Gujja S."/>
            <person name="Hansen M."/>
            <person name="Howarth C."/>
            <person name="Imamovic A."/>
            <person name="Larimer J."/>
            <person name="McCowan C."/>
            <person name="Murphy C."/>
            <person name="Neiman D."/>
            <person name="Pearson M."/>
            <person name="Priest M."/>
            <person name="Roberts A."/>
            <person name="Saif S."/>
            <person name="Shea T."/>
            <person name="Sisk P."/>
            <person name="Sykes S."/>
            <person name="Wortman J."/>
            <person name="Nusbaum C."/>
            <person name="Birren B."/>
        </authorList>
    </citation>
    <scope>NUCLEOTIDE SEQUENCE [LARGE SCALE GENOMIC DNA]</scope>
    <source>
        <strain evidence="2">PRA339</strain>
    </source>
</reference>
<sequence>MTEKEKFHKKISFGLGLDKNNIISSFCNLSIPNFLRSKDLKITMNSLSSGELKLTDQKNELKVFKNENKILNQSINILGISYKRIFNNSSLEYSVQRENNDSIQREINDENIIYKISYKNSYINLVNGIKNNLNAFTKAVISFRKEFIYKNMFVDCKYSLGQIMGNAPLTERFFLGEEIKGYKKNSIYPSNIDGRTFVQLNNKIGIIFRDIKCFTFSDLGFCSKEKNIVNAINTLSSCTINRCYPSNMAMSVGLGISSHVKMID</sequence>
<evidence type="ECO:0000313" key="2">
    <source>
        <dbReference type="Proteomes" id="UP000030655"/>
    </source>
</evidence>
<dbReference type="HOGENOM" id="CLU_1055778_0_0_1"/>
<dbReference type="Gene3D" id="2.40.160.50">
    <property type="entry name" value="membrane protein fhac: a member of the omp85/tpsb transporter family"/>
    <property type="match status" value="1"/>
</dbReference>
<dbReference type="STRING" id="1288291.A0A059F687"/>
<reference evidence="1 2" key="2">
    <citation type="submission" date="2014-03" db="EMBL/GenBank/DDBJ databases">
        <title>The Genome Sequence of Anncaliia algerae insect isolate PRA339.</title>
        <authorList>
            <consortium name="The Broad Institute Genome Sequencing Platform"/>
            <consortium name="The Broad Institute Genome Sequencing Center for Infectious Disease"/>
            <person name="Cuomo C."/>
            <person name="Becnel J."/>
            <person name="Sanscrainte N."/>
            <person name="Walker B."/>
            <person name="Young S.K."/>
            <person name="Zeng Q."/>
            <person name="Gargeya S."/>
            <person name="Fitzgerald M."/>
            <person name="Haas B."/>
            <person name="Abouelleil A."/>
            <person name="Alvarado L."/>
            <person name="Arachchi H.M."/>
            <person name="Berlin A.M."/>
            <person name="Chapman S.B."/>
            <person name="Dewar J."/>
            <person name="Goldberg J."/>
            <person name="Griggs A."/>
            <person name="Gujja S."/>
            <person name="Hansen M."/>
            <person name="Howarth C."/>
            <person name="Imamovic A."/>
            <person name="Larimer J."/>
            <person name="McCowan C."/>
            <person name="Murphy C."/>
            <person name="Neiman D."/>
            <person name="Pearson M."/>
            <person name="Priest M."/>
            <person name="Roberts A."/>
            <person name="Saif S."/>
            <person name="Shea T."/>
            <person name="Sisk P."/>
            <person name="Sykes S."/>
            <person name="Wortman J."/>
            <person name="Nusbaum C."/>
            <person name="Birren B."/>
        </authorList>
    </citation>
    <scope>NUCLEOTIDE SEQUENCE [LARGE SCALE GENOMIC DNA]</scope>
    <source>
        <strain evidence="1 2">PRA339</strain>
    </source>
</reference>